<proteinExistence type="inferred from homology"/>
<dbReference type="Proteomes" id="UP000321110">
    <property type="component" value="Unassembled WGS sequence"/>
</dbReference>
<reference evidence="4 5" key="1">
    <citation type="submission" date="2018-09" db="EMBL/GenBank/DDBJ databases">
        <title>Metagenome Assembled Genomes from an Advanced Water Purification Facility.</title>
        <authorList>
            <person name="Stamps B.W."/>
            <person name="Spear J.R."/>
        </authorList>
    </citation>
    <scope>NUCLEOTIDE SEQUENCE [LARGE SCALE GENOMIC DNA]</scope>
    <source>
        <strain evidence="4">Bin_52_1</strain>
    </source>
</reference>
<dbReference type="Gene3D" id="3.30.70.270">
    <property type="match status" value="1"/>
</dbReference>
<dbReference type="CDD" id="cd03468">
    <property type="entry name" value="PolY_like"/>
    <property type="match status" value="1"/>
</dbReference>
<dbReference type="InterPro" id="IPR043502">
    <property type="entry name" value="DNA/RNA_pol_sf"/>
</dbReference>
<dbReference type="AlphaFoldDB" id="A0A5C7W520"/>
<protein>
    <submittedName>
        <fullName evidence="4">DNA polymerase Y family protein</fullName>
    </submittedName>
</protein>
<evidence type="ECO:0000256" key="2">
    <source>
        <dbReference type="ARBA" id="ARBA00022763"/>
    </source>
</evidence>
<dbReference type="Pfam" id="PF00817">
    <property type="entry name" value="IMS"/>
    <property type="match status" value="1"/>
</dbReference>
<comment type="similarity">
    <text evidence="1">Belongs to the DNA polymerase type-Y family.</text>
</comment>
<evidence type="ECO:0000259" key="3">
    <source>
        <dbReference type="Pfam" id="PF00817"/>
    </source>
</evidence>
<sequence>MRWACILLPQLALDHALRQRDDPQTPLALLSGPANRRVLQTLNPAARELGLRPGMALNAAQLLSRDFATADYDLAAVERCQQFLAAWAYRFSSQVSLHYPRALLLEVHSSLALLGPWPRLEQRLRTELDALGYRHRIVLAPNPAAARALANVHASLAVDERELPQAIAQLPINRAGLPGEMVGALTRMGLRQLRQVLELPREGLARRFPPKLLEHLDQLLGHRPLGLDFYLPPDEFSTRIELNFEVASHQALLFPLRRALSDLAAYLASRDGGVQRFSLALEHRSGVATELKVGLLAAERDAGLLFELTRVRLEQLQLPAPVLALALTARDLPAFVPECRELFDPRPQQKQSWEQLRERLRARLGDDALHGLNAHADPRPEQAWRPFPGKTMALADRPRPGWLLHEPQPLREPLARILAGPERIESGWWDGGDLRRDYYLVETRNGQRAWVFRSVGTDEPFQLHGWFA</sequence>
<accession>A0A5C7W520</accession>
<name>A0A5C7W520_AQUAC</name>
<dbReference type="InterPro" id="IPR001126">
    <property type="entry name" value="UmuC"/>
</dbReference>
<evidence type="ECO:0000313" key="5">
    <source>
        <dbReference type="Proteomes" id="UP000321110"/>
    </source>
</evidence>
<dbReference type="PANTHER" id="PTHR35369">
    <property type="entry name" value="BLR3025 PROTEIN-RELATED"/>
    <property type="match status" value="1"/>
</dbReference>
<keyword evidence="2" id="KW-0227">DNA damage</keyword>
<dbReference type="SUPFAM" id="SSF56672">
    <property type="entry name" value="DNA/RNA polymerases"/>
    <property type="match status" value="1"/>
</dbReference>
<evidence type="ECO:0000313" key="4">
    <source>
        <dbReference type="EMBL" id="TXI32389.1"/>
    </source>
</evidence>
<evidence type="ECO:0000256" key="1">
    <source>
        <dbReference type="ARBA" id="ARBA00010945"/>
    </source>
</evidence>
<dbReference type="InterPro" id="IPR050356">
    <property type="entry name" value="SulA_CellDiv_inhibitor"/>
</dbReference>
<dbReference type="InterPro" id="IPR043128">
    <property type="entry name" value="Rev_trsase/Diguanyl_cyclase"/>
</dbReference>
<dbReference type="PANTHER" id="PTHR35369:SF2">
    <property type="entry name" value="BLR3025 PROTEIN"/>
    <property type="match status" value="1"/>
</dbReference>
<organism evidence="4 5">
    <name type="scientific">Aquipseudomonas alcaligenes</name>
    <name type="common">Pseudomonas alcaligenes</name>
    <dbReference type="NCBI Taxonomy" id="43263"/>
    <lineage>
        <taxon>Bacteria</taxon>
        <taxon>Pseudomonadati</taxon>
        <taxon>Pseudomonadota</taxon>
        <taxon>Gammaproteobacteria</taxon>
        <taxon>Pseudomonadales</taxon>
        <taxon>Pseudomonadaceae</taxon>
        <taxon>Aquipseudomonas</taxon>
    </lineage>
</organism>
<comment type="caution">
    <text evidence="4">The sequence shown here is derived from an EMBL/GenBank/DDBJ whole genome shotgun (WGS) entry which is preliminary data.</text>
</comment>
<gene>
    <name evidence="4" type="ORF">E6Q69_09025</name>
</gene>
<dbReference type="GO" id="GO:0006281">
    <property type="term" value="P:DNA repair"/>
    <property type="evidence" value="ECO:0007669"/>
    <property type="project" value="InterPro"/>
</dbReference>
<feature type="domain" description="UmuC" evidence="3">
    <location>
        <begin position="21"/>
        <end position="149"/>
    </location>
</feature>
<dbReference type="Gene3D" id="3.40.1170.60">
    <property type="match status" value="1"/>
</dbReference>
<dbReference type="EMBL" id="SSFO01000152">
    <property type="protein sequence ID" value="TXI32389.1"/>
    <property type="molecule type" value="Genomic_DNA"/>
</dbReference>